<keyword evidence="10 12" id="KW-0456">Lyase</keyword>
<dbReference type="Pfam" id="PF00730">
    <property type="entry name" value="HhH-GPD"/>
    <property type="match status" value="1"/>
</dbReference>
<dbReference type="InterPro" id="IPR011257">
    <property type="entry name" value="DNA_glycosylase"/>
</dbReference>
<dbReference type="FunFam" id="1.10.340.30:FF:000001">
    <property type="entry name" value="Endonuclease III"/>
    <property type="match status" value="1"/>
</dbReference>
<dbReference type="SMART" id="SM00478">
    <property type="entry name" value="ENDO3c"/>
    <property type="match status" value="1"/>
</dbReference>
<dbReference type="InterPro" id="IPR003265">
    <property type="entry name" value="HhH-GPD_domain"/>
</dbReference>
<keyword evidence="11 12" id="KW-0326">Glycosidase</keyword>
<keyword evidence="8 12" id="KW-0238">DNA-binding</keyword>
<protein>
    <recommendedName>
        <fullName evidence="12">Endonuclease III</fullName>
        <ecNumber evidence="12">4.2.99.18</ecNumber>
    </recommendedName>
    <alternativeName>
        <fullName evidence="12">DNA-(apurinic or apyrimidinic site) lyase</fullName>
    </alternativeName>
</protein>
<evidence type="ECO:0000256" key="12">
    <source>
        <dbReference type="HAMAP-Rule" id="MF_00942"/>
    </source>
</evidence>
<dbReference type="Gene3D" id="1.10.340.30">
    <property type="entry name" value="Hypothetical protein, domain 2"/>
    <property type="match status" value="1"/>
</dbReference>
<dbReference type="PANTHER" id="PTHR10359:SF18">
    <property type="entry name" value="ENDONUCLEASE III"/>
    <property type="match status" value="1"/>
</dbReference>
<evidence type="ECO:0000313" key="15">
    <source>
        <dbReference type="Proteomes" id="UP000824260"/>
    </source>
</evidence>
<comment type="cofactor">
    <cofactor evidence="12">
        <name>[4Fe-4S] cluster</name>
        <dbReference type="ChEBI" id="CHEBI:49883"/>
    </cofactor>
    <text evidence="12">Binds 1 [4Fe-4S] cluster.</text>
</comment>
<dbReference type="InterPro" id="IPR004036">
    <property type="entry name" value="Endonuclease-III-like_CS2"/>
</dbReference>
<evidence type="ECO:0000256" key="8">
    <source>
        <dbReference type="ARBA" id="ARBA00023125"/>
    </source>
</evidence>
<dbReference type="PROSITE" id="PS01155">
    <property type="entry name" value="ENDONUCLEASE_III_2"/>
    <property type="match status" value="1"/>
</dbReference>
<comment type="similarity">
    <text evidence="1 12">Belongs to the Nth/MutY family.</text>
</comment>
<organism evidence="14 15">
    <name type="scientific">Candidatus Pullichristensenella stercorigallinarum</name>
    <dbReference type="NCBI Taxonomy" id="2840909"/>
    <lineage>
        <taxon>Bacteria</taxon>
        <taxon>Bacillati</taxon>
        <taxon>Bacillota</taxon>
        <taxon>Clostridia</taxon>
        <taxon>Candidatus Pullichristensenella</taxon>
    </lineage>
</organism>
<dbReference type="Pfam" id="PF00633">
    <property type="entry name" value="HHH"/>
    <property type="match status" value="1"/>
</dbReference>
<dbReference type="GO" id="GO:0019104">
    <property type="term" value="F:DNA N-glycosylase activity"/>
    <property type="evidence" value="ECO:0007669"/>
    <property type="project" value="UniProtKB-UniRule"/>
</dbReference>
<evidence type="ECO:0000256" key="3">
    <source>
        <dbReference type="ARBA" id="ARBA00022723"/>
    </source>
</evidence>
<gene>
    <name evidence="12 14" type="primary">nth</name>
    <name evidence="14" type="ORF">IAA52_00255</name>
</gene>
<dbReference type="EMBL" id="DVFZ01000005">
    <property type="protein sequence ID" value="HIQ81516.1"/>
    <property type="molecule type" value="Genomic_DNA"/>
</dbReference>
<evidence type="ECO:0000256" key="10">
    <source>
        <dbReference type="ARBA" id="ARBA00023239"/>
    </source>
</evidence>
<dbReference type="InterPro" id="IPR023170">
    <property type="entry name" value="HhH_base_excis_C"/>
</dbReference>
<keyword evidence="5 12" id="KW-0378">Hydrolase</keyword>
<keyword evidence="9 12" id="KW-0234">DNA repair</keyword>
<keyword evidence="4 12" id="KW-0227">DNA damage</keyword>
<reference evidence="14" key="2">
    <citation type="journal article" date="2021" name="PeerJ">
        <title>Extensive microbial diversity within the chicken gut microbiome revealed by metagenomics and culture.</title>
        <authorList>
            <person name="Gilroy R."/>
            <person name="Ravi A."/>
            <person name="Getino M."/>
            <person name="Pursley I."/>
            <person name="Horton D.L."/>
            <person name="Alikhan N.F."/>
            <person name="Baker D."/>
            <person name="Gharbi K."/>
            <person name="Hall N."/>
            <person name="Watson M."/>
            <person name="Adriaenssens E.M."/>
            <person name="Foster-Nyarko E."/>
            <person name="Jarju S."/>
            <person name="Secka A."/>
            <person name="Antonio M."/>
            <person name="Oren A."/>
            <person name="Chaudhuri R.R."/>
            <person name="La Ragione R."/>
            <person name="Hildebrand F."/>
            <person name="Pallen M.J."/>
        </authorList>
    </citation>
    <scope>NUCLEOTIDE SEQUENCE</scope>
    <source>
        <strain evidence="14">ChiSjej6B24-2974</strain>
    </source>
</reference>
<evidence type="ECO:0000256" key="5">
    <source>
        <dbReference type="ARBA" id="ARBA00022801"/>
    </source>
</evidence>
<comment type="caution">
    <text evidence="14">The sequence shown here is derived from an EMBL/GenBank/DDBJ whole genome shotgun (WGS) entry which is preliminary data.</text>
</comment>
<dbReference type="InterPro" id="IPR000445">
    <property type="entry name" value="HhH_motif"/>
</dbReference>
<proteinExistence type="inferred from homology"/>
<evidence type="ECO:0000313" key="14">
    <source>
        <dbReference type="EMBL" id="HIQ81516.1"/>
    </source>
</evidence>
<name>A0A9D1CVA0_9FIRM</name>
<keyword evidence="2" id="KW-0004">4Fe-4S</keyword>
<dbReference type="Gene3D" id="1.10.1670.10">
    <property type="entry name" value="Helix-hairpin-Helix base-excision DNA repair enzymes (C-terminal)"/>
    <property type="match status" value="1"/>
</dbReference>
<dbReference type="GO" id="GO:0051539">
    <property type="term" value="F:4 iron, 4 sulfur cluster binding"/>
    <property type="evidence" value="ECO:0007669"/>
    <property type="project" value="UniProtKB-KW"/>
</dbReference>
<evidence type="ECO:0000256" key="9">
    <source>
        <dbReference type="ARBA" id="ARBA00023204"/>
    </source>
</evidence>
<dbReference type="GO" id="GO:0046872">
    <property type="term" value="F:metal ion binding"/>
    <property type="evidence" value="ECO:0007669"/>
    <property type="project" value="UniProtKB-KW"/>
</dbReference>
<dbReference type="InterPro" id="IPR005759">
    <property type="entry name" value="Nth"/>
</dbReference>
<keyword evidence="6" id="KW-0408">Iron</keyword>
<reference evidence="14" key="1">
    <citation type="submission" date="2020-10" db="EMBL/GenBank/DDBJ databases">
        <authorList>
            <person name="Gilroy R."/>
        </authorList>
    </citation>
    <scope>NUCLEOTIDE SEQUENCE</scope>
    <source>
        <strain evidence="14">ChiSjej6B24-2974</strain>
    </source>
</reference>
<dbReference type="Proteomes" id="UP000824260">
    <property type="component" value="Unassembled WGS sequence"/>
</dbReference>
<dbReference type="EC" id="4.2.99.18" evidence="12"/>
<dbReference type="CDD" id="cd00056">
    <property type="entry name" value="ENDO3c"/>
    <property type="match status" value="1"/>
</dbReference>
<dbReference type="PIRSF" id="PIRSF001435">
    <property type="entry name" value="Nth"/>
    <property type="match status" value="1"/>
</dbReference>
<comment type="caution">
    <text evidence="12">Lacks conserved residue(s) required for the propagation of feature annotation.</text>
</comment>
<evidence type="ECO:0000256" key="2">
    <source>
        <dbReference type="ARBA" id="ARBA00022485"/>
    </source>
</evidence>
<keyword evidence="3" id="KW-0479">Metal-binding</keyword>
<dbReference type="NCBIfam" id="TIGR01083">
    <property type="entry name" value="nth"/>
    <property type="match status" value="1"/>
</dbReference>
<evidence type="ECO:0000256" key="1">
    <source>
        <dbReference type="ARBA" id="ARBA00008343"/>
    </source>
</evidence>
<dbReference type="FunFam" id="1.10.1670.10:FF:000001">
    <property type="entry name" value="Endonuclease III"/>
    <property type="match status" value="1"/>
</dbReference>
<comment type="catalytic activity">
    <reaction evidence="12">
        <text>2'-deoxyribonucleotide-(2'-deoxyribose 5'-phosphate)-2'-deoxyribonucleotide-DNA = a 3'-end 2'-deoxyribonucleotide-(2,3-dehydro-2,3-deoxyribose 5'-phosphate)-DNA + a 5'-end 5'-phospho-2'-deoxyribonucleoside-DNA + H(+)</text>
        <dbReference type="Rhea" id="RHEA:66592"/>
        <dbReference type="Rhea" id="RHEA-COMP:13180"/>
        <dbReference type="Rhea" id="RHEA-COMP:16897"/>
        <dbReference type="Rhea" id="RHEA-COMP:17067"/>
        <dbReference type="ChEBI" id="CHEBI:15378"/>
        <dbReference type="ChEBI" id="CHEBI:136412"/>
        <dbReference type="ChEBI" id="CHEBI:157695"/>
        <dbReference type="ChEBI" id="CHEBI:167181"/>
        <dbReference type="EC" id="4.2.99.18"/>
    </reaction>
</comment>
<dbReference type="SUPFAM" id="SSF48150">
    <property type="entry name" value="DNA-glycosylase"/>
    <property type="match status" value="1"/>
</dbReference>
<dbReference type="GO" id="GO:0140078">
    <property type="term" value="F:class I DNA-(apurinic or apyrimidinic site) endonuclease activity"/>
    <property type="evidence" value="ECO:0007669"/>
    <property type="project" value="UniProtKB-EC"/>
</dbReference>
<keyword evidence="7" id="KW-0411">Iron-sulfur</keyword>
<evidence type="ECO:0000256" key="11">
    <source>
        <dbReference type="ARBA" id="ARBA00023295"/>
    </source>
</evidence>
<evidence type="ECO:0000256" key="4">
    <source>
        <dbReference type="ARBA" id="ARBA00022763"/>
    </source>
</evidence>
<evidence type="ECO:0000259" key="13">
    <source>
        <dbReference type="SMART" id="SM00478"/>
    </source>
</evidence>
<dbReference type="HAMAP" id="MF_00942">
    <property type="entry name" value="Nth"/>
    <property type="match status" value="1"/>
</dbReference>
<dbReference type="GO" id="GO:0003677">
    <property type="term" value="F:DNA binding"/>
    <property type="evidence" value="ECO:0007669"/>
    <property type="project" value="UniProtKB-UniRule"/>
</dbReference>
<evidence type="ECO:0000256" key="7">
    <source>
        <dbReference type="ARBA" id="ARBA00023014"/>
    </source>
</evidence>
<evidence type="ECO:0000256" key="6">
    <source>
        <dbReference type="ARBA" id="ARBA00023004"/>
    </source>
</evidence>
<dbReference type="PANTHER" id="PTHR10359">
    <property type="entry name" value="A/G-SPECIFIC ADENINE GLYCOSYLASE/ENDONUCLEASE III"/>
    <property type="match status" value="1"/>
</dbReference>
<feature type="domain" description="HhH-GPD" evidence="13">
    <location>
        <begin position="38"/>
        <end position="185"/>
    </location>
</feature>
<dbReference type="GO" id="GO:0006285">
    <property type="term" value="P:base-excision repair, AP site formation"/>
    <property type="evidence" value="ECO:0007669"/>
    <property type="project" value="TreeGrafter"/>
</dbReference>
<dbReference type="AlphaFoldDB" id="A0A9D1CVA0"/>
<keyword evidence="14" id="KW-0255">Endonuclease</keyword>
<sequence length="208" mass="23089">MDAQKARRVLDALTALYPEARAELHFSNPYETLVATILSAQCTDKRVNQVTERLFPRYPTVESMAALTPEELEPQIRECGLYRNKAKNIIAACRAITENHGGKVPSTRAELMALPGVGQKTAGVVLLAAFGDDQIPVDTHVFRVSHRIGLADATTPDGVEKQLRDILPREEWSHAHHLLIWHGRRVCHARGPECDRCPLKAELCENGA</sequence>
<keyword evidence="14" id="KW-0540">Nuclease</keyword>
<comment type="function">
    <text evidence="12">DNA repair enzyme that has both DNA N-glycosylase activity and AP-lyase activity. The DNA N-glycosylase activity releases various damaged pyrimidines from DNA by cleaving the N-glycosidic bond, leaving an AP (apurinic/apyrimidinic) site. The AP-lyase activity cleaves the phosphodiester bond 3' to the AP site by a beta-elimination, leaving a 3'-terminal unsaturated sugar and a product with a terminal 5'-phosphate.</text>
</comment>
<accession>A0A9D1CVA0</accession>